<dbReference type="SMART" id="SM00382">
    <property type="entry name" value="AAA"/>
    <property type="match status" value="2"/>
</dbReference>
<dbReference type="InterPro" id="IPR013525">
    <property type="entry name" value="ABC2_TM"/>
</dbReference>
<dbReference type="Pfam" id="PF06422">
    <property type="entry name" value="PDR_CDR"/>
    <property type="match status" value="1"/>
</dbReference>
<dbReference type="Pfam" id="PF01061">
    <property type="entry name" value="ABC2_membrane"/>
    <property type="match status" value="2"/>
</dbReference>
<comment type="caution">
    <text evidence="11">The sequence shown here is derived from an EMBL/GenBank/DDBJ whole genome shotgun (WGS) entry which is preliminary data.</text>
</comment>
<dbReference type="GO" id="GO:0140359">
    <property type="term" value="F:ABC-type transporter activity"/>
    <property type="evidence" value="ECO:0007669"/>
    <property type="project" value="InterPro"/>
</dbReference>
<dbReference type="PROSITE" id="PS00211">
    <property type="entry name" value="ABC_TRANSPORTER_1"/>
    <property type="match status" value="1"/>
</dbReference>
<evidence type="ECO:0000256" key="2">
    <source>
        <dbReference type="ARBA" id="ARBA00006012"/>
    </source>
</evidence>
<feature type="transmembrane region" description="Helical" evidence="9">
    <location>
        <begin position="493"/>
        <end position="510"/>
    </location>
</feature>
<dbReference type="InterPro" id="IPR034003">
    <property type="entry name" value="ABCG_PDR_2"/>
</dbReference>
<dbReference type="FunFam" id="3.40.50.300:FF:000054">
    <property type="entry name" value="ABC multidrug transporter atrF"/>
    <property type="match status" value="1"/>
</dbReference>
<dbReference type="InterPro" id="IPR017871">
    <property type="entry name" value="ABC_transporter-like_CS"/>
</dbReference>
<keyword evidence="4 9" id="KW-0812">Transmembrane</keyword>
<evidence type="ECO:0000256" key="9">
    <source>
        <dbReference type="SAM" id="Phobius"/>
    </source>
</evidence>
<dbReference type="PROSITE" id="PS50893">
    <property type="entry name" value="ABC_TRANSPORTER_2"/>
    <property type="match status" value="2"/>
</dbReference>
<comment type="subcellular location">
    <subcellularLocation>
        <location evidence="1">Membrane</location>
        <topology evidence="1">Multi-pass membrane protein</topology>
    </subcellularLocation>
</comment>
<dbReference type="SUPFAM" id="SSF52540">
    <property type="entry name" value="P-loop containing nucleoside triphosphate hydrolases"/>
    <property type="match status" value="2"/>
</dbReference>
<keyword evidence="12" id="KW-1185">Reference proteome</keyword>
<dbReference type="InterPro" id="IPR010929">
    <property type="entry name" value="PDR_CDR_ABC"/>
</dbReference>
<feature type="domain" description="ABC transporter" evidence="10">
    <location>
        <begin position="813"/>
        <end position="1060"/>
    </location>
</feature>
<feature type="transmembrane region" description="Helical" evidence="9">
    <location>
        <begin position="564"/>
        <end position="590"/>
    </location>
</feature>
<keyword evidence="3" id="KW-0813">Transport</keyword>
<evidence type="ECO:0000256" key="4">
    <source>
        <dbReference type="ARBA" id="ARBA00022692"/>
    </source>
</evidence>
<dbReference type="Pfam" id="PF14510">
    <property type="entry name" value="ABC_trans_N"/>
    <property type="match status" value="1"/>
</dbReference>
<gene>
    <name evidence="11" type="ORF">HK100_000047</name>
</gene>
<dbReference type="GO" id="GO:0016887">
    <property type="term" value="F:ATP hydrolysis activity"/>
    <property type="evidence" value="ECO:0007669"/>
    <property type="project" value="InterPro"/>
</dbReference>
<keyword evidence="8 9" id="KW-0472">Membrane</keyword>
<accession>A0AAD5TDZ2</accession>
<keyword evidence="7 9" id="KW-1133">Transmembrane helix</keyword>
<evidence type="ECO:0000313" key="12">
    <source>
        <dbReference type="Proteomes" id="UP001211907"/>
    </source>
</evidence>
<feature type="transmembrane region" description="Helical" evidence="9">
    <location>
        <begin position="736"/>
        <end position="757"/>
    </location>
</feature>
<proteinExistence type="inferred from homology"/>
<keyword evidence="5" id="KW-0547">Nucleotide-binding</keyword>
<evidence type="ECO:0000256" key="1">
    <source>
        <dbReference type="ARBA" id="ARBA00004141"/>
    </source>
</evidence>
<dbReference type="InterPro" id="IPR029481">
    <property type="entry name" value="ABC_trans_N"/>
</dbReference>
<feature type="transmembrane region" description="Helical" evidence="9">
    <location>
        <begin position="1159"/>
        <end position="1181"/>
    </location>
</feature>
<feature type="transmembrane region" description="Helical" evidence="9">
    <location>
        <begin position="630"/>
        <end position="649"/>
    </location>
</feature>
<dbReference type="InterPro" id="IPR027417">
    <property type="entry name" value="P-loop_NTPase"/>
</dbReference>
<dbReference type="Proteomes" id="UP001211907">
    <property type="component" value="Unassembled WGS sequence"/>
</dbReference>
<dbReference type="GO" id="GO:0016020">
    <property type="term" value="C:membrane"/>
    <property type="evidence" value="ECO:0007669"/>
    <property type="project" value="UniProtKB-SubCell"/>
</dbReference>
<evidence type="ECO:0000259" key="10">
    <source>
        <dbReference type="PROSITE" id="PS50893"/>
    </source>
</evidence>
<dbReference type="PANTHER" id="PTHR19241">
    <property type="entry name" value="ATP-BINDING CASSETTE TRANSPORTER"/>
    <property type="match status" value="1"/>
</dbReference>
<evidence type="ECO:0000256" key="6">
    <source>
        <dbReference type="ARBA" id="ARBA00022840"/>
    </source>
</evidence>
<feature type="transmembrane region" description="Helical" evidence="9">
    <location>
        <begin position="596"/>
        <end position="618"/>
    </location>
</feature>
<dbReference type="InterPro" id="IPR043926">
    <property type="entry name" value="ABCG_dom"/>
</dbReference>
<dbReference type="Gene3D" id="3.40.50.300">
    <property type="entry name" value="P-loop containing nucleotide triphosphate hydrolases"/>
    <property type="match status" value="2"/>
</dbReference>
<organism evidence="11 12">
    <name type="scientific">Physocladia obscura</name>
    <dbReference type="NCBI Taxonomy" id="109957"/>
    <lineage>
        <taxon>Eukaryota</taxon>
        <taxon>Fungi</taxon>
        <taxon>Fungi incertae sedis</taxon>
        <taxon>Chytridiomycota</taxon>
        <taxon>Chytridiomycota incertae sedis</taxon>
        <taxon>Chytridiomycetes</taxon>
        <taxon>Chytridiales</taxon>
        <taxon>Chytriomycetaceae</taxon>
        <taxon>Physocladia</taxon>
    </lineage>
</organism>
<dbReference type="CDD" id="cd03232">
    <property type="entry name" value="ABCG_PDR_domain2"/>
    <property type="match status" value="1"/>
</dbReference>
<feature type="transmembrane region" description="Helical" evidence="9">
    <location>
        <begin position="1193"/>
        <end position="1214"/>
    </location>
</feature>
<feature type="transmembrane region" description="Helical" evidence="9">
    <location>
        <begin position="1301"/>
        <end position="1323"/>
    </location>
</feature>
<reference evidence="11" key="1">
    <citation type="submission" date="2020-05" db="EMBL/GenBank/DDBJ databases">
        <title>Phylogenomic resolution of chytrid fungi.</title>
        <authorList>
            <person name="Stajich J.E."/>
            <person name="Amses K."/>
            <person name="Simmons R."/>
            <person name="Seto K."/>
            <person name="Myers J."/>
            <person name="Bonds A."/>
            <person name="Quandt C.A."/>
            <person name="Barry K."/>
            <person name="Liu P."/>
            <person name="Grigoriev I."/>
            <person name="Longcore J.E."/>
            <person name="James T.Y."/>
        </authorList>
    </citation>
    <scope>NUCLEOTIDE SEQUENCE</scope>
    <source>
        <strain evidence="11">JEL0513</strain>
    </source>
</reference>
<protein>
    <recommendedName>
        <fullName evidence="10">ABC transporter domain-containing protein</fullName>
    </recommendedName>
</protein>
<comment type="similarity">
    <text evidence="2">Belongs to the ABC transporter superfamily. ABCG family. PDR (TC 3.A.1.205) subfamily.</text>
</comment>
<evidence type="ECO:0000256" key="8">
    <source>
        <dbReference type="ARBA" id="ARBA00023136"/>
    </source>
</evidence>
<evidence type="ECO:0000256" key="5">
    <source>
        <dbReference type="ARBA" id="ARBA00022741"/>
    </source>
</evidence>
<feature type="transmembrane region" description="Helical" evidence="9">
    <location>
        <begin position="1271"/>
        <end position="1289"/>
    </location>
</feature>
<dbReference type="CDD" id="cd03233">
    <property type="entry name" value="ABCG_PDR_domain1"/>
    <property type="match status" value="1"/>
</dbReference>
<dbReference type="InterPro" id="IPR003439">
    <property type="entry name" value="ABC_transporter-like_ATP-bd"/>
</dbReference>
<dbReference type="InterPro" id="IPR003593">
    <property type="entry name" value="AAA+_ATPase"/>
</dbReference>
<dbReference type="EMBL" id="JADGJH010000100">
    <property type="protein sequence ID" value="KAJ3138169.1"/>
    <property type="molecule type" value="Genomic_DNA"/>
</dbReference>
<evidence type="ECO:0000313" key="11">
    <source>
        <dbReference type="EMBL" id="KAJ3138169.1"/>
    </source>
</evidence>
<name>A0AAD5TDZ2_9FUNG</name>
<evidence type="ECO:0000256" key="7">
    <source>
        <dbReference type="ARBA" id="ARBA00022989"/>
    </source>
</evidence>
<keyword evidence="6" id="KW-0067">ATP-binding</keyword>
<feature type="transmembrane region" description="Helical" evidence="9">
    <location>
        <begin position="1235"/>
        <end position="1259"/>
    </location>
</feature>
<feature type="domain" description="ABC transporter" evidence="10">
    <location>
        <begin position="123"/>
        <end position="366"/>
    </location>
</feature>
<dbReference type="GO" id="GO:0005524">
    <property type="term" value="F:ATP binding"/>
    <property type="evidence" value="ECO:0007669"/>
    <property type="project" value="UniProtKB-KW"/>
</dbReference>
<evidence type="ECO:0000256" key="3">
    <source>
        <dbReference type="ARBA" id="ARBA00022448"/>
    </source>
</evidence>
<dbReference type="Pfam" id="PF19055">
    <property type="entry name" value="ABC2_membrane_7"/>
    <property type="match status" value="1"/>
</dbReference>
<dbReference type="Pfam" id="PF00005">
    <property type="entry name" value="ABC_tran"/>
    <property type="match status" value="2"/>
</dbReference>
<sequence>MEIQDVTDKISEQPNTYEIYESILQDVKRNSRYDADDAKSMKTIADMLEDPRADPKSPDFKHSYFAKAVRQYMNTQGMEFSKMPIAFRNLNVVGNALQDSKIPTFGTEIIRPLHPLAQIANYVRGVSETMFPRKYIEKDIIKPISGVLKPGECVLVIGRPGSGCSSLLRTFSNQIRSFKVIRGDIMYGGFSSKEIYDKFRGELIYAEEGDPHYPSLTVRQTLDFALNCKVPSAEIRDKIVESTLKLYGLVNCQNTVVGDSMLRGVSGGEKKRVSLAEATVVGGSAAAFDGCTKGLDAASSLDFIKGLRALADFHNRTVVASCYQASDAMFELFDKVIVLADGYCTYFGPAKGAIPYFEALGFEKHPRDTAAEYLATSASCGTISAQNLNETYQRSRYGKSNDTEANTFFEDKSTESDKSHFIKSIVKRKKFQGSKGRQLDSLYSISTFEQARVLVRREVQIIHGNSAAIVMALVDHLKLFSPPLTNPFFKHRSFFNLIMAIIVGSVYLDLPVTSAGAFTRGGAIYFALLFNSVSAFAEIPKLVEGRSILYKHMDMALYRPSTHFMAQTIFDMIISAIRIMLFSIILYFMVGLQNTAGHFFTFFITTLLTQQCFSYLLKIMAYLSAQKHEAINNAAIILIFSTIYAGYMISLNDMKPWFKWIIYLNPLGYGFQTLMVNEFEGLALKCVGTSLVPGGPTYTELAYQTCTLAGSVPGSATTDGLAYLNKANGFDTSMKWWNLFIIMGLAVVYFFIDCLVLETVQHGNAGLTVKLYNTKRDETKPLNAVFAAKKSGVDENVIEIGGSEEEMRALNTLTWTNVNYTVPHPKEKGQTLQLLMDVNGYARPGTMTALMGSSGAGKTTLLDVIARRKTAGIIEGDIWVGNSSPGPEYLKMSGYCEQMDVHNKESTVREALEFAALLRQPASISTHEKVAYVNEVIFMLEMDSIADALVGDLEHGVGLSMEERKRLTIGVELVSKPKIVFLDEPTSGLDAQAATNIIKLLRNLTAQGYALVVTIHQPSSMLFREFDRLLLLGRGGKTIYFGELGIECKTMLDYFERTGAEKCDPTANPAEYILDCIGAGTAKSASTIDWFQEWKKSPEANHELEAIKTIKQQAVECAAHHTQELERSRHRLNHDVSSPLYSTGLVVNRMLRAFWRDPAYNVGRITFQIVIALMVGLTFFQCTNTPSGAQNRIFAIFQTSTLGIATMQLVIPVYMDHRAVAFRERSQGAYSASAFSFAITLAEIPFSVFASTAFFLLFYWTVGLNAASENVFYFFIMFAAFTMFCVSFGQMVASAVPNLEIAAALIPILSSILALFCGVTISYDNMPTFYKRWLYWIDPYHYLIEGLMTNDLGGQALTCDATSFVTVAIPSNATCGAYFEPYLSTPGVPGSLVDTSATGSCVFCPVTVGDNLFDSLGWWVYFYS</sequence>
<dbReference type="InterPro" id="IPR034001">
    <property type="entry name" value="ABCG_PDR_1"/>
</dbReference>